<dbReference type="GO" id="GO:0019120">
    <property type="term" value="F:hydrolase activity, acting on acid halide bonds, in C-halide compounds"/>
    <property type="evidence" value="ECO:0007669"/>
    <property type="project" value="InterPro"/>
</dbReference>
<comment type="similarity">
    <text evidence="1">Belongs to the HAD-like hydrolase superfamily. S-2-haloalkanoic acid dehalogenase family.</text>
</comment>
<evidence type="ECO:0000313" key="3">
    <source>
        <dbReference type="EMBL" id="KJA17639.1"/>
    </source>
</evidence>
<dbReference type="AlphaFoldDB" id="A0A0D2NF80"/>
<evidence type="ECO:0000313" key="4">
    <source>
        <dbReference type="Proteomes" id="UP000054270"/>
    </source>
</evidence>
<dbReference type="Pfam" id="PF00702">
    <property type="entry name" value="Hydrolase"/>
    <property type="match status" value="1"/>
</dbReference>
<dbReference type="Gene3D" id="3.40.50.1000">
    <property type="entry name" value="HAD superfamily/HAD-like"/>
    <property type="match status" value="1"/>
</dbReference>
<keyword evidence="4" id="KW-1185">Reference proteome</keyword>
<dbReference type="InterPro" id="IPR006328">
    <property type="entry name" value="2-HAD"/>
</dbReference>
<keyword evidence="2" id="KW-0378">Hydrolase</keyword>
<dbReference type="SUPFAM" id="SSF56784">
    <property type="entry name" value="HAD-like"/>
    <property type="match status" value="1"/>
</dbReference>
<dbReference type="SFLD" id="SFLDG01129">
    <property type="entry name" value="C1.5:_HAD__Beta-PGM__Phosphata"/>
    <property type="match status" value="1"/>
</dbReference>
<reference evidence="4" key="1">
    <citation type="submission" date="2014-04" db="EMBL/GenBank/DDBJ databases">
        <title>Evolutionary Origins and Diversification of the Mycorrhizal Mutualists.</title>
        <authorList>
            <consortium name="DOE Joint Genome Institute"/>
            <consortium name="Mycorrhizal Genomics Consortium"/>
            <person name="Kohler A."/>
            <person name="Kuo A."/>
            <person name="Nagy L.G."/>
            <person name="Floudas D."/>
            <person name="Copeland A."/>
            <person name="Barry K.W."/>
            <person name="Cichocki N."/>
            <person name="Veneault-Fourrey C."/>
            <person name="LaButti K."/>
            <person name="Lindquist E.A."/>
            <person name="Lipzen A."/>
            <person name="Lundell T."/>
            <person name="Morin E."/>
            <person name="Murat C."/>
            <person name="Riley R."/>
            <person name="Ohm R."/>
            <person name="Sun H."/>
            <person name="Tunlid A."/>
            <person name="Henrissat B."/>
            <person name="Grigoriev I.V."/>
            <person name="Hibbett D.S."/>
            <person name="Martin F."/>
        </authorList>
    </citation>
    <scope>NUCLEOTIDE SEQUENCE [LARGE SCALE GENOMIC DNA]</scope>
    <source>
        <strain evidence="4">FD-334 SS-4</strain>
    </source>
</reference>
<dbReference type="InterPro" id="IPR051540">
    <property type="entry name" value="S-2-haloacid_dehalogenase"/>
</dbReference>
<name>A0A0D2NF80_HYPSF</name>
<dbReference type="NCBIfam" id="TIGR01428">
    <property type="entry name" value="HAD_type_II"/>
    <property type="match status" value="1"/>
</dbReference>
<evidence type="ECO:0000256" key="2">
    <source>
        <dbReference type="ARBA" id="ARBA00022801"/>
    </source>
</evidence>
<organism evidence="3 4">
    <name type="scientific">Hypholoma sublateritium (strain FD-334 SS-4)</name>
    <dbReference type="NCBI Taxonomy" id="945553"/>
    <lineage>
        <taxon>Eukaryota</taxon>
        <taxon>Fungi</taxon>
        <taxon>Dikarya</taxon>
        <taxon>Basidiomycota</taxon>
        <taxon>Agaricomycotina</taxon>
        <taxon>Agaricomycetes</taxon>
        <taxon>Agaricomycetidae</taxon>
        <taxon>Agaricales</taxon>
        <taxon>Agaricineae</taxon>
        <taxon>Strophariaceae</taxon>
        <taxon>Hypholoma</taxon>
    </lineage>
</organism>
<dbReference type="OrthoDB" id="2363873at2759"/>
<dbReference type="STRING" id="945553.A0A0D2NF80"/>
<evidence type="ECO:0000256" key="1">
    <source>
        <dbReference type="ARBA" id="ARBA00008106"/>
    </source>
</evidence>
<dbReference type="InterPro" id="IPR036412">
    <property type="entry name" value="HAD-like_sf"/>
</dbReference>
<dbReference type="InterPro" id="IPR023214">
    <property type="entry name" value="HAD_sf"/>
</dbReference>
<dbReference type="Proteomes" id="UP000054270">
    <property type="component" value="Unassembled WGS sequence"/>
</dbReference>
<proteinExistence type="inferred from homology"/>
<dbReference type="SFLD" id="SFLDS00003">
    <property type="entry name" value="Haloacid_Dehalogenase"/>
    <property type="match status" value="1"/>
</dbReference>
<dbReference type="PANTHER" id="PTHR43316">
    <property type="entry name" value="HYDROLASE, HALOACID DELAHOGENASE-RELATED"/>
    <property type="match status" value="1"/>
</dbReference>
<dbReference type="InterPro" id="IPR006439">
    <property type="entry name" value="HAD-SF_hydro_IA"/>
</dbReference>
<dbReference type="NCBIfam" id="TIGR01493">
    <property type="entry name" value="HAD-SF-IA-v2"/>
    <property type="match status" value="1"/>
</dbReference>
<evidence type="ECO:0008006" key="5">
    <source>
        <dbReference type="Google" id="ProtNLM"/>
    </source>
</evidence>
<dbReference type="OMA" id="WHRLNPW"/>
<dbReference type="PANTHER" id="PTHR43316:SF3">
    <property type="entry name" value="HALOACID DEHALOGENASE, TYPE II (AFU_ORTHOLOGUE AFUA_2G07750)-RELATED"/>
    <property type="match status" value="1"/>
</dbReference>
<dbReference type="Gene3D" id="1.10.150.240">
    <property type="entry name" value="Putative phosphatase, domain 2"/>
    <property type="match status" value="1"/>
</dbReference>
<accession>A0A0D2NF80</accession>
<dbReference type="PRINTS" id="PR00413">
    <property type="entry name" value="HADHALOGNASE"/>
</dbReference>
<dbReference type="GO" id="GO:0016791">
    <property type="term" value="F:phosphatase activity"/>
    <property type="evidence" value="ECO:0007669"/>
    <property type="project" value="UniProtKB-ARBA"/>
</dbReference>
<dbReference type="InterPro" id="IPR023198">
    <property type="entry name" value="PGP-like_dom2"/>
</dbReference>
<dbReference type="EMBL" id="KN817600">
    <property type="protein sequence ID" value="KJA17639.1"/>
    <property type="molecule type" value="Genomic_DNA"/>
</dbReference>
<sequence>MAVHPVEAFVFDVFGTVVDWRSSVIAELQALGTKHGLTADWPTFAQLWRNGYLTNTRLVAEGKLSGPHNVDAMHRKILDDLLSSPQWADLGAAWDEATRQDLNLAWHRLNGWPDAVEGLHALKKQAIIATLSNGNMRLLIDMAKHAGLPWDTIFSTELFDTFKPNPKAYNEAMRHLAVRPARCAMVAAHIYDLRAAAGQGMITVYVRRPDEDIPLDSPVRSKKDGGEVDYVVDSFLEIADIIDLKQTA</sequence>
<protein>
    <recommendedName>
        <fullName evidence="5">Haloacid dehalogenase</fullName>
    </recommendedName>
</protein>
<gene>
    <name evidence="3" type="ORF">HYPSUDRAFT_46106</name>
</gene>